<evidence type="ECO:0000256" key="3">
    <source>
        <dbReference type="SAM" id="MobiDB-lite"/>
    </source>
</evidence>
<evidence type="ECO:0000256" key="1">
    <source>
        <dbReference type="ARBA" id="ARBA00004123"/>
    </source>
</evidence>
<feature type="compositionally biased region" description="Polar residues" evidence="3">
    <location>
        <begin position="475"/>
        <end position="500"/>
    </location>
</feature>
<reference evidence="5 7" key="1">
    <citation type="journal article" date="2011" name="Nature">
        <title>The Medicago genome provides insight into the evolution of rhizobial symbioses.</title>
        <authorList>
            <person name="Young N.D."/>
            <person name="Debelle F."/>
            <person name="Oldroyd G.E."/>
            <person name="Geurts R."/>
            <person name="Cannon S.B."/>
            <person name="Udvardi M.K."/>
            <person name="Benedito V.A."/>
            <person name="Mayer K.F."/>
            <person name="Gouzy J."/>
            <person name="Schoof H."/>
            <person name="Van de Peer Y."/>
            <person name="Proost S."/>
            <person name="Cook D.R."/>
            <person name="Meyers B.C."/>
            <person name="Spannagl M."/>
            <person name="Cheung F."/>
            <person name="De Mita S."/>
            <person name="Krishnakumar V."/>
            <person name="Gundlach H."/>
            <person name="Zhou S."/>
            <person name="Mudge J."/>
            <person name="Bharti A.K."/>
            <person name="Murray J.D."/>
            <person name="Naoumkina M.A."/>
            <person name="Rosen B."/>
            <person name="Silverstein K.A."/>
            <person name="Tang H."/>
            <person name="Rombauts S."/>
            <person name="Zhao P.X."/>
            <person name="Zhou P."/>
            <person name="Barbe V."/>
            <person name="Bardou P."/>
            <person name="Bechner M."/>
            <person name="Bellec A."/>
            <person name="Berger A."/>
            <person name="Berges H."/>
            <person name="Bidwell S."/>
            <person name="Bisseling T."/>
            <person name="Choisne N."/>
            <person name="Couloux A."/>
            <person name="Denny R."/>
            <person name="Deshpande S."/>
            <person name="Dai X."/>
            <person name="Doyle J.J."/>
            <person name="Dudez A.M."/>
            <person name="Farmer A.D."/>
            <person name="Fouteau S."/>
            <person name="Franken C."/>
            <person name="Gibelin C."/>
            <person name="Gish J."/>
            <person name="Goldstein S."/>
            <person name="Gonzalez A.J."/>
            <person name="Green P.J."/>
            <person name="Hallab A."/>
            <person name="Hartog M."/>
            <person name="Hua A."/>
            <person name="Humphray S.J."/>
            <person name="Jeong D.H."/>
            <person name="Jing Y."/>
            <person name="Jocker A."/>
            <person name="Kenton S.M."/>
            <person name="Kim D.J."/>
            <person name="Klee K."/>
            <person name="Lai H."/>
            <person name="Lang C."/>
            <person name="Lin S."/>
            <person name="Macmil S.L."/>
            <person name="Magdelenat G."/>
            <person name="Matthews L."/>
            <person name="McCorrison J."/>
            <person name="Monaghan E.L."/>
            <person name="Mun J.H."/>
            <person name="Najar F.Z."/>
            <person name="Nicholson C."/>
            <person name="Noirot C."/>
            <person name="O'Bleness M."/>
            <person name="Paule C.R."/>
            <person name="Poulain J."/>
            <person name="Prion F."/>
            <person name="Qin B."/>
            <person name="Qu C."/>
            <person name="Retzel E.F."/>
            <person name="Riddle C."/>
            <person name="Sallet E."/>
            <person name="Samain S."/>
            <person name="Samson N."/>
            <person name="Sanders I."/>
            <person name="Saurat O."/>
            <person name="Scarpelli C."/>
            <person name="Schiex T."/>
            <person name="Segurens B."/>
            <person name="Severin A.J."/>
            <person name="Sherrier D.J."/>
            <person name="Shi R."/>
            <person name="Sims S."/>
            <person name="Singer S.R."/>
            <person name="Sinharoy S."/>
            <person name="Sterck L."/>
            <person name="Viollet A."/>
            <person name="Wang B.B."/>
            <person name="Wang K."/>
            <person name="Wang M."/>
            <person name="Wang X."/>
            <person name="Warfsmann J."/>
            <person name="Weissenbach J."/>
            <person name="White D.D."/>
            <person name="White J.D."/>
            <person name="Wiley G.B."/>
            <person name="Wincker P."/>
            <person name="Xing Y."/>
            <person name="Yang L."/>
            <person name="Yao Z."/>
            <person name="Ying F."/>
            <person name="Zhai J."/>
            <person name="Zhou L."/>
            <person name="Zuber A."/>
            <person name="Denarie J."/>
            <person name="Dixon R.A."/>
            <person name="May G.D."/>
            <person name="Schwartz D.C."/>
            <person name="Rogers J."/>
            <person name="Quetier F."/>
            <person name="Town C.D."/>
            <person name="Roe B.A."/>
        </authorList>
    </citation>
    <scope>NUCLEOTIDE SEQUENCE [LARGE SCALE GENOMIC DNA]</scope>
    <source>
        <strain evidence="5">A17</strain>
        <strain evidence="6 7">cv. Jemalong A17</strain>
    </source>
</reference>
<dbReference type="Proteomes" id="UP000002051">
    <property type="component" value="Chromosome 6"/>
</dbReference>
<evidence type="ECO:0000313" key="6">
    <source>
        <dbReference type="EnsemblPlants" id="AES76029"/>
    </source>
</evidence>
<organism evidence="5 7">
    <name type="scientific">Medicago truncatula</name>
    <name type="common">Barrel medic</name>
    <name type="synonym">Medicago tribuloides</name>
    <dbReference type="NCBI Taxonomy" id="3880"/>
    <lineage>
        <taxon>Eukaryota</taxon>
        <taxon>Viridiplantae</taxon>
        <taxon>Streptophyta</taxon>
        <taxon>Embryophyta</taxon>
        <taxon>Tracheophyta</taxon>
        <taxon>Spermatophyta</taxon>
        <taxon>Magnoliopsida</taxon>
        <taxon>eudicotyledons</taxon>
        <taxon>Gunneridae</taxon>
        <taxon>Pentapetalae</taxon>
        <taxon>rosids</taxon>
        <taxon>fabids</taxon>
        <taxon>Fabales</taxon>
        <taxon>Fabaceae</taxon>
        <taxon>Papilionoideae</taxon>
        <taxon>50 kb inversion clade</taxon>
        <taxon>NPAAA clade</taxon>
        <taxon>Hologalegina</taxon>
        <taxon>IRL clade</taxon>
        <taxon>Trifolieae</taxon>
        <taxon>Medicago</taxon>
    </lineage>
</organism>
<dbReference type="PANTHER" id="PTHR15683">
    <property type="entry name" value="SCAFFOLD ATTACHMENT FACTOR B-RELATED"/>
    <property type="match status" value="1"/>
</dbReference>
<evidence type="ECO:0000313" key="7">
    <source>
        <dbReference type="Proteomes" id="UP000002051"/>
    </source>
</evidence>
<feature type="compositionally biased region" description="Polar residues" evidence="3">
    <location>
        <begin position="49"/>
        <end position="62"/>
    </location>
</feature>
<reference evidence="5 7" key="2">
    <citation type="journal article" date="2014" name="BMC Genomics">
        <title>An improved genome release (version Mt4.0) for the model legume Medicago truncatula.</title>
        <authorList>
            <person name="Tang H."/>
            <person name="Krishnakumar V."/>
            <person name="Bidwell S."/>
            <person name="Rosen B."/>
            <person name="Chan A."/>
            <person name="Zhou S."/>
            <person name="Gentzbittel L."/>
            <person name="Childs K.L."/>
            <person name="Yandell M."/>
            <person name="Gundlach H."/>
            <person name="Mayer K.F."/>
            <person name="Schwartz D.C."/>
            <person name="Town C.D."/>
        </authorList>
    </citation>
    <scope>GENOME REANNOTATION</scope>
    <source>
        <strain evidence="6 7">cv. Jemalong A17</strain>
    </source>
</reference>
<dbReference type="Pfam" id="PF20167">
    <property type="entry name" value="Transposase_32"/>
    <property type="match status" value="1"/>
</dbReference>
<evidence type="ECO:0000313" key="5">
    <source>
        <dbReference type="EMBL" id="AES76029.1"/>
    </source>
</evidence>
<sequence length="727" mass="81754">MARTKTTSKLSERYSQPPPSNTAADQSSDQRLNETPLRTILKDEIIPASKTQKSSKPGSSKSIRPRTNPTRRSTRMKKPLKKPKVSHVNLVSDEEKKDSSVDEDSEEETEEDPEEEEEEDSEQTLSELIKSVRASSKKGKKVATPSPSKESSSSQEESDENGESEESSPNEEKKVSSKKSGNGKEMAKAAEKIYQRRKKIETEAFSVSEEEDESEEEKGSSKKHGKGKDIAVLRTSKAEKIALRPMSRTKYFNLESLETKAWNMKEFTEPQGWTNFITLQEHTYEDLVREFYTNLSVHEKKNENEKFLISSVKGVKIKMTQEFVSEAFKIPNEGNQLYSSFWFDESRVNRNKLIIKYTKENHTFNSTNLEDTPKILHNMIRHCLLPRCASFELVSDIDLCFIYHLMKKIKLNLCFIIIQHMIDSCLAIKQTSPGLPYGMHLTSIFQKAKVPLEGEKRKLDFMTFSSKTLGQLHITSSNMSAPKTSGPSGSSKRISDQNVQKAVKKRKVKEITDTKTPSPPAENLFSEVSKLAKEIVEEGSSQFKTLIGEDDKIKQVTEVHKDNQAEESEEIPQDAVPNSVDQDQRVEENIEFDTQDVDEETQEVAEILASNMNIEEEAQDVEFSTGFDLNIEDINTDFNNEVFQDGQETAQEATKAQNVEASAQNVAVPAAQNVENIPVLSNQNVQELVDQNASNEPLQDGQLSADPMPLASGSLPSVEVQLMAQTG</sequence>
<feature type="compositionally biased region" description="Low complexity" evidence="3">
    <location>
        <begin position="145"/>
        <end position="155"/>
    </location>
</feature>
<dbReference type="OMA" id="MDDRLAR"/>
<dbReference type="GO" id="GO:0005634">
    <property type="term" value="C:nucleus"/>
    <property type="evidence" value="ECO:0007669"/>
    <property type="project" value="UniProtKB-SubCell"/>
</dbReference>
<feature type="region of interest" description="Disordered" evidence="3">
    <location>
        <begin position="204"/>
        <end position="229"/>
    </location>
</feature>
<dbReference type="EnsemblPlants" id="AES76029">
    <property type="protein sequence ID" value="AES76029"/>
    <property type="gene ID" value="MTR_6g069270"/>
</dbReference>
<feature type="domain" description="Putative plant transposon protein" evidence="4">
    <location>
        <begin position="271"/>
        <end position="451"/>
    </location>
</feature>
<gene>
    <name evidence="5" type="ordered locus">MTR_6g069270</name>
</gene>
<feature type="compositionally biased region" description="Basic residues" evidence="3">
    <location>
        <begin position="72"/>
        <end position="85"/>
    </location>
</feature>
<feature type="region of interest" description="Disordered" evidence="3">
    <location>
        <begin position="1"/>
        <end position="190"/>
    </location>
</feature>
<proteinExistence type="predicted"/>
<feature type="compositionally biased region" description="Acidic residues" evidence="3">
    <location>
        <begin position="101"/>
        <end position="122"/>
    </location>
</feature>
<comment type="subcellular location">
    <subcellularLocation>
        <location evidence="1">Nucleus</location>
    </subcellularLocation>
</comment>
<evidence type="ECO:0000259" key="4">
    <source>
        <dbReference type="Pfam" id="PF20167"/>
    </source>
</evidence>
<dbReference type="EMBL" id="CM001222">
    <property type="protein sequence ID" value="AES76029.1"/>
    <property type="molecule type" value="Genomic_DNA"/>
</dbReference>
<dbReference type="AlphaFoldDB" id="G7KPR2"/>
<dbReference type="InterPro" id="IPR051738">
    <property type="entry name" value="SAF_Modulators"/>
</dbReference>
<feature type="compositionally biased region" description="Acidic residues" evidence="3">
    <location>
        <begin position="156"/>
        <end position="169"/>
    </location>
</feature>
<dbReference type="PaxDb" id="3880-AES76029"/>
<feature type="region of interest" description="Disordered" evidence="3">
    <location>
        <begin position="475"/>
        <end position="522"/>
    </location>
</feature>
<feature type="region of interest" description="Disordered" evidence="3">
    <location>
        <begin position="690"/>
        <end position="715"/>
    </location>
</feature>
<feature type="compositionally biased region" description="Polar residues" evidence="3">
    <location>
        <begin position="21"/>
        <end position="30"/>
    </location>
</feature>
<accession>G7KPR2</accession>
<dbReference type="HOGENOM" id="CLU_019545_0_0_1"/>
<protein>
    <recommendedName>
        <fullName evidence="4">Putative plant transposon protein domain-containing protein</fullName>
    </recommendedName>
</protein>
<evidence type="ECO:0000256" key="2">
    <source>
        <dbReference type="ARBA" id="ARBA00023242"/>
    </source>
</evidence>
<reference evidence="6" key="3">
    <citation type="submission" date="2015-04" db="UniProtKB">
        <authorList>
            <consortium name="EnsemblPlants"/>
        </authorList>
    </citation>
    <scope>IDENTIFICATION</scope>
    <source>
        <strain evidence="6">cv. Jemalong A17</strain>
    </source>
</reference>
<dbReference type="InterPro" id="IPR046796">
    <property type="entry name" value="Transposase_32_dom"/>
</dbReference>
<dbReference type="PANTHER" id="PTHR15683:SF5">
    <property type="entry name" value="SAFB-LIKE TRANSCRIPTION MODULATOR"/>
    <property type="match status" value="1"/>
</dbReference>
<keyword evidence="2" id="KW-0539">Nucleus</keyword>
<name>G7KPR2_MEDTR</name>
<keyword evidence="7" id="KW-1185">Reference proteome</keyword>